<proteinExistence type="predicted"/>
<organism evidence="4 5">
    <name type="scientific">Escallonia rubra</name>
    <dbReference type="NCBI Taxonomy" id="112253"/>
    <lineage>
        <taxon>Eukaryota</taxon>
        <taxon>Viridiplantae</taxon>
        <taxon>Streptophyta</taxon>
        <taxon>Embryophyta</taxon>
        <taxon>Tracheophyta</taxon>
        <taxon>Spermatophyta</taxon>
        <taxon>Magnoliopsida</taxon>
        <taxon>eudicotyledons</taxon>
        <taxon>Gunneridae</taxon>
        <taxon>Pentapetalae</taxon>
        <taxon>asterids</taxon>
        <taxon>campanulids</taxon>
        <taxon>Escalloniales</taxon>
        <taxon>Escalloniaceae</taxon>
        <taxon>Escallonia</taxon>
    </lineage>
</organism>
<dbReference type="Pfam" id="PF14223">
    <property type="entry name" value="Retrotran_gag_2"/>
    <property type="match status" value="1"/>
</dbReference>
<evidence type="ECO:0000259" key="3">
    <source>
        <dbReference type="PROSITE" id="PS50158"/>
    </source>
</evidence>
<keyword evidence="1" id="KW-0863">Zinc-finger</keyword>
<dbReference type="Proteomes" id="UP001187471">
    <property type="component" value="Unassembled WGS sequence"/>
</dbReference>
<dbReference type="GO" id="GO:0003676">
    <property type="term" value="F:nucleic acid binding"/>
    <property type="evidence" value="ECO:0007669"/>
    <property type="project" value="InterPro"/>
</dbReference>
<feature type="region of interest" description="Disordered" evidence="2">
    <location>
        <begin position="82"/>
        <end position="128"/>
    </location>
</feature>
<dbReference type="InterPro" id="IPR001878">
    <property type="entry name" value="Znf_CCHC"/>
</dbReference>
<protein>
    <recommendedName>
        <fullName evidence="3">CCHC-type domain-containing protein</fullName>
    </recommendedName>
</protein>
<dbReference type="GO" id="GO:0008270">
    <property type="term" value="F:zinc ion binding"/>
    <property type="evidence" value="ECO:0007669"/>
    <property type="project" value="UniProtKB-KW"/>
</dbReference>
<keyword evidence="5" id="KW-1185">Reference proteome</keyword>
<dbReference type="AlphaFoldDB" id="A0AA88RZR9"/>
<feature type="compositionally biased region" description="Polar residues" evidence="2">
    <location>
        <begin position="82"/>
        <end position="91"/>
    </location>
</feature>
<name>A0AA88RZR9_9ASTE</name>
<reference evidence="4" key="1">
    <citation type="submission" date="2022-12" db="EMBL/GenBank/DDBJ databases">
        <title>Draft genome assemblies for two species of Escallonia (Escalloniales).</title>
        <authorList>
            <person name="Chanderbali A."/>
            <person name="Dervinis C."/>
            <person name="Anghel I."/>
            <person name="Soltis D."/>
            <person name="Soltis P."/>
            <person name="Zapata F."/>
        </authorList>
    </citation>
    <scope>NUCLEOTIDE SEQUENCE</scope>
    <source>
        <strain evidence="4">UCBG92.1500</strain>
        <tissue evidence="4">Leaf</tissue>
    </source>
</reference>
<accession>A0AA88RZR9</accession>
<feature type="region of interest" description="Disordered" evidence="2">
    <location>
        <begin position="152"/>
        <end position="187"/>
    </location>
</feature>
<keyword evidence="1" id="KW-0862">Zinc</keyword>
<keyword evidence="1" id="KW-0479">Metal-binding</keyword>
<evidence type="ECO:0000313" key="5">
    <source>
        <dbReference type="Proteomes" id="UP001187471"/>
    </source>
</evidence>
<comment type="caution">
    <text evidence="4">The sequence shown here is derived from an EMBL/GenBank/DDBJ whole genome shotgun (WGS) entry which is preliminary data.</text>
</comment>
<evidence type="ECO:0000256" key="2">
    <source>
        <dbReference type="SAM" id="MobiDB-lite"/>
    </source>
</evidence>
<feature type="compositionally biased region" description="Basic and acidic residues" evidence="2">
    <location>
        <begin position="119"/>
        <end position="128"/>
    </location>
</feature>
<dbReference type="SUPFAM" id="SSF57756">
    <property type="entry name" value="Retrovirus zinc finger-like domains"/>
    <property type="match status" value="1"/>
</dbReference>
<sequence>MSNNTTMNYEWTKVQIWVTISEFKRLVSQLSSIDVKLEDKDQAILLLSSLPKLYETLKTMLLIGNEMLLADDVMSALMDSSRVNGTSSRSQGEGLVVRSENKNGYGRGRGQSRNRNSGHGKDRSKSRGKQDKFSIECWYCKKIDHIARKCPEMKDKKNGKKHVNNVNVDEEDDKSNDGDLYLVSSVE</sequence>
<dbReference type="PROSITE" id="PS50158">
    <property type="entry name" value="ZF_CCHC"/>
    <property type="match status" value="1"/>
</dbReference>
<evidence type="ECO:0000256" key="1">
    <source>
        <dbReference type="PROSITE-ProRule" id="PRU00047"/>
    </source>
</evidence>
<gene>
    <name evidence="4" type="ORF">RJ640_015740</name>
</gene>
<dbReference type="EMBL" id="JAVXUO010000335">
    <property type="protein sequence ID" value="KAK2993261.1"/>
    <property type="molecule type" value="Genomic_DNA"/>
</dbReference>
<dbReference type="InterPro" id="IPR036875">
    <property type="entry name" value="Znf_CCHC_sf"/>
</dbReference>
<feature type="domain" description="CCHC-type" evidence="3">
    <location>
        <begin position="137"/>
        <end position="152"/>
    </location>
</feature>
<dbReference type="SMART" id="SM00343">
    <property type="entry name" value="ZnF_C2HC"/>
    <property type="match status" value="1"/>
</dbReference>
<evidence type="ECO:0000313" key="4">
    <source>
        <dbReference type="EMBL" id="KAK2993261.1"/>
    </source>
</evidence>